<dbReference type="EMBL" id="JBGBPQ010000017">
    <property type="protein sequence ID" value="KAL1508110.1"/>
    <property type="molecule type" value="Genomic_DNA"/>
</dbReference>
<reference evidence="2 3" key="1">
    <citation type="journal article" date="2024" name="Science">
        <title>Giant polyketide synthase enzymes in the biosynthesis of giant marine polyether toxins.</title>
        <authorList>
            <person name="Fallon T.R."/>
            <person name="Shende V.V."/>
            <person name="Wierzbicki I.H."/>
            <person name="Pendleton A.L."/>
            <person name="Watervoot N.F."/>
            <person name="Auber R.P."/>
            <person name="Gonzalez D.J."/>
            <person name="Wisecaver J.H."/>
            <person name="Moore B.S."/>
        </authorList>
    </citation>
    <scope>NUCLEOTIDE SEQUENCE [LARGE SCALE GENOMIC DNA]</scope>
    <source>
        <strain evidence="2 3">12B1</strain>
    </source>
</reference>
<dbReference type="Proteomes" id="UP001515480">
    <property type="component" value="Unassembled WGS sequence"/>
</dbReference>
<keyword evidence="3" id="KW-1185">Reference proteome</keyword>
<evidence type="ECO:0000256" key="1">
    <source>
        <dbReference type="SAM" id="MobiDB-lite"/>
    </source>
</evidence>
<dbReference type="AlphaFoldDB" id="A0AB34IW89"/>
<evidence type="ECO:0000313" key="2">
    <source>
        <dbReference type="EMBL" id="KAL1508110.1"/>
    </source>
</evidence>
<accession>A0AB34IW89</accession>
<evidence type="ECO:0000313" key="3">
    <source>
        <dbReference type="Proteomes" id="UP001515480"/>
    </source>
</evidence>
<feature type="region of interest" description="Disordered" evidence="1">
    <location>
        <begin position="37"/>
        <end position="111"/>
    </location>
</feature>
<proteinExistence type="predicted"/>
<gene>
    <name evidence="2" type="ORF">AB1Y20_007702</name>
</gene>
<comment type="caution">
    <text evidence="2">The sequence shown here is derived from an EMBL/GenBank/DDBJ whole genome shotgun (WGS) entry which is preliminary data.</text>
</comment>
<organism evidence="2 3">
    <name type="scientific">Prymnesium parvum</name>
    <name type="common">Toxic golden alga</name>
    <dbReference type="NCBI Taxonomy" id="97485"/>
    <lineage>
        <taxon>Eukaryota</taxon>
        <taxon>Haptista</taxon>
        <taxon>Haptophyta</taxon>
        <taxon>Prymnesiophyceae</taxon>
        <taxon>Prymnesiales</taxon>
        <taxon>Prymnesiaceae</taxon>
        <taxon>Prymnesium</taxon>
    </lineage>
</organism>
<name>A0AB34IW89_PRYPA</name>
<sequence length="111" mass="11903">MSARAHAVPKRYVDGPPLEATTWNGLSLLVENGNGNELGLKTHPAHVPGSANGYARERPPSGLGSHARSVHPIFQRDSQTEEHAESGSPQLRGVGGVYFQPSVKGQQRQQT</sequence>
<protein>
    <submittedName>
        <fullName evidence="2">Uncharacterized protein</fullName>
    </submittedName>
</protein>